<reference evidence="2 3" key="1">
    <citation type="submission" date="2019-12" db="EMBL/GenBank/DDBJ databases">
        <authorList>
            <person name="Kim Y.S."/>
        </authorList>
    </citation>
    <scope>NUCLEOTIDE SEQUENCE [LARGE SCALE GENOMIC DNA]</scope>
    <source>
        <strain evidence="2 3">GA093</strain>
    </source>
</reference>
<dbReference type="Proteomes" id="UP000471501">
    <property type="component" value="Unassembled WGS sequence"/>
</dbReference>
<organism evidence="2 3">
    <name type="scientific">Flavobacterium hydrocarbonoxydans</name>
    <dbReference type="NCBI Taxonomy" id="2683249"/>
    <lineage>
        <taxon>Bacteria</taxon>
        <taxon>Pseudomonadati</taxon>
        <taxon>Bacteroidota</taxon>
        <taxon>Flavobacteriia</taxon>
        <taxon>Flavobacteriales</taxon>
        <taxon>Flavobacteriaceae</taxon>
        <taxon>Flavobacterium</taxon>
    </lineage>
</organism>
<dbReference type="EMBL" id="WSTB01000003">
    <property type="protein sequence ID" value="MWB94197.1"/>
    <property type="molecule type" value="Genomic_DNA"/>
</dbReference>
<gene>
    <name evidence="2" type="ORF">GON26_07470</name>
</gene>
<accession>A0A6I4NSX5</accession>
<keyword evidence="1" id="KW-0472">Membrane</keyword>
<proteinExistence type="predicted"/>
<dbReference type="AlphaFoldDB" id="A0A6I4NSX5"/>
<evidence type="ECO:0000313" key="2">
    <source>
        <dbReference type="EMBL" id="MWB94197.1"/>
    </source>
</evidence>
<sequence length="315" mass="37012">MTIEDFIKLIRPKYYNRLTRLLVVSGIALLSKPVWLDILNLFLGGLKLSIIGEFDWLLGLVIIIIALIYNTYHRKLDLEHESKSKPAFQEVQYIKFTYFGNLCQEILPILKDNEYIFLNTGPTCSNDLGPLRTDLTVWEKLKKKAILPNNKAIKKLIKNNFQLVPEKYGALFNKMLLHIDAFKKHVKNPNFDYSEFQFPKQFAEVIFAESFEYAKTNKNLVKKHEWIRKNINEKYVLDWIIFGSIVFTPEKASDLDLAILMHEENDFDQLSTYIEGLKFDFKIKFKKDLHVSIFENTEVLDFISFSEKNPLKIKK</sequence>
<evidence type="ECO:0000313" key="3">
    <source>
        <dbReference type="Proteomes" id="UP000471501"/>
    </source>
</evidence>
<feature type="transmembrane region" description="Helical" evidence="1">
    <location>
        <begin position="54"/>
        <end position="72"/>
    </location>
</feature>
<evidence type="ECO:0000256" key="1">
    <source>
        <dbReference type="SAM" id="Phobius"/>
    </source>
</evidence>
<keyword evidence="1" id="KW-1133">Transmembrane helix</keyword>
<protein>
    <submittedName>
        <fullName evidence="2">Uncharacterized protein</fullName>
    </submittedName>
</protein>
<name>A0A6I4NSX5_9FLAO</name>
<comment type="caution">
    <text evidence="2">The sequence shown here is derived from an EMBL/GenBank/DDBJ whole genome shotgun (WGS) entry which is preliminary data.</text>
</comment>
<feature type="transmembrane region" description="Helical" evidence="1">
    <location>
        <begin position="21"/>
        <end position="42"/>
    </location>
</feature>
<keyword evidence="3" id="KW-1185">Reference proteome</keyword>
<keyword evidence="1" id="KW-0812">Transmembrane</keyword>
<dbReference type="RefSeq" id="WP_160374142.1">
    <property type="nucleotide sequence ID" value="NZ_WSTB01000003.1"/>
</dbReference>